<organism evidence="2 3">
    <name type="scientific">Actinotalea fermentans</name>
    <dbReference type="NCBI Taxonomy" id="43671"/>
    <lineage>
        <taxon>Bacteria</taxon>
        <taxon>Bacillati</taxon>
        <taxon>Actinomycetota</taxon>
        <taxon>Actinomycetes</taxon>
        <taxon>Micrococcales</taxon>
        <taxon>Cellulomonadaceae</taxon>
        <taxon>Actinotalea</taxon>
    </lineage>
</organism>
<dbReference type="AlphaFoldDB" id="A0A511YXL4"/>
<gene>
    <name evidence="2" type="ORF">AFE02nite_16740</name>
</gene>
<protein>
    <submittedName>
        <fullName evidence="2">Uncharacterized protein</fullName>
    </submittedName>
</protein>
<evidence type="ECO:0000313" key="3">
    <source>
        <dbReference type="Proteomes" id="UP000321484"/>
    </source>
</evidence>
<evidence type="ECO:0000256" key="1">
    <source>
        <dbReference type="SAM" id="MobiDB-lite"/>
    </source>
</evidence>
<dbReference type="EMBL" id="BJYK01000004">
    <property type="protein sequence ID" value="GEN79940.1"/>
    <property type="molecule type" value="Genomic_DNA"/>
</dbReference>
<comment type="caution">
    <text evidence="2">The sequence shown here is derived from an EMBL/GenBank/DDBJ whole genome shotgun (WGS) entry which is preliminary data.</text>
</comment>
<keyword evidence="3" id="KW-1185">Reference proteome</keyword>
<accession>A0A511YXL4</accession>
<evidence type="ECO:0000313" key="2">
    <source>
        <dbReference type="EMBL" id="GEN79940.1"/>
    </source>
</evidence>
<feature type="region of interest" description="Disordered" evidence="1">
    <location>
        <begin position="1"/>
        <end position="25"/>
    </location>
</feature>
<dbReference type="Proteomes" id="UP000321484">
    <property type="component" value="Unassembled WGS sequence"/>
</dbReference>
<sequence length="157" mass="16354">MTRGCPADSSDVDVTAPLPGPAADPAVWRDTLSPELRTLTEITLAHALEAVVDTGSPMRPFAVTEDGTGRTLVRFDGEPGAATDRAREHARASAGPRAAVAWDGWLTVGGIRQDAVVVQASERGRPGVVVAHRYRDTLEGTVVVGKPVLVGPGDAVL</sequence>
<reference evidence="2 3" key="1">
    <citation type="submission" date="2019-07" db="EMBL/GenBank/DDBJ databases">
        <title>Whole genome shotgun sequence of Actinotalea fermentans NBRC 105374.</title>
        <authorList>
            <person name="Hosoyama A."/>
            <person name="Uohara A."/>
            <person name="Ohji S."/>
            <person name="Ichikawa N."/>
        </authorList>
    </citation>
    <scope>NUCLEOTIDE SEQUENCE [LARGE SCALE GENOMIC DNA]</scope>
    <source>
        <strain evidence="2 3">NBRC 105374</strain>
    </source>
</reference>
<name>A0A511YXL4_9CELL</name>
<proteinExistence type="predicted"/>